<dbReference type="EMBL" id="PP856724">
    <property type="protein sequence ID" value="XCH40783.1"/>
    <property type="molecule type" value="Genomic_DNA"/>
</dbReference>
<name>A0AAU8GFK8_9CAUD</name>
<gene>
    <name evidence="1" type="ORF">TCZZUYSU_CDS0012</name>
</gene>
<proteinExistence type="predicted"/>
<organism evidence="1">
    <name type="scientific">Salmonella phage vB_SEnST11_KE25</name>
    <dbReference type="NCBI Taxonomy" id="3161176"/>
    <lineage>
        <taxon>Viruses</taxon>
        <taxon>Duplodnaviria</taxon>
        <taxon>Heunggongvirae</taxon>
        <taxon>Uroviricota</taxon>
        <taxon>Caudoviricetes</taxon>
        <taxon>Rosemountvirus</taxon>
    </lineage>
</organism>
<reference evidence="1" key="1">
    <citation type="submission" date="2024-05" db="EMBL/GenBank/DDBJ databases">
        <authorList>
            <person name="Mugo M.M."/>
            <person name="Musyoki A.M."/>
            <person name="Makumi A.M."/>
            <person name="Mutai I."/>
            <person name="Drechsel O."/>
            <person name="Kering K.K."/>
            <person name="Muturi P."/>
            <person name="Mbae C.K."/>
            <person name="Kariuki S.M."/>
        </authorList>
    </citation>
    <scope>NUCLEOTIDE SEQUENCE</scope>
</reference>
<protein>
    <submittedName>
        <fullName evidence="1">Uncharacterized protein</fullName>
    </submittedName>
</protein>
<sequence>MDLFDLVDNPQVGQSAEKKPFNWEEFKAGKPAISRSGEIAYFGGEYTHPMASKDRFIAIMTVPDHAIIKYGKETMPYVIDNRGYFEGMAPMLVEMA</sequence>
<accession>A0AAU8GFK8</accession>
<evidence type="ECO:0000313" key="1">
    <source>
        <dbReference type="EMBL" id="XCH40783.1"/>
    </source>
</evidence>